<evidence type="ECO:0000313" key="2">
    <source>
        <dbReference type="EMBL" id="PWN23935.1"/>
    </source>
</evidence>
<keyword evidence="1" id="KW-0732">Signal</keyword>
<keyword evidence="3" id="KW-1185">Reference proteome</keyword>
<evidence type="ECO:0000256" key="1">
    <source>
        <dbReference type="SAM" id="SignalP"/>
    </source>
</evidence>
<name>A0A316UL33_9BASI</name>
<feature type="signal peptide" evidence="1">
    <location>
        <begin position="1"/>
        <end position="29"/>
    </location>
</feature>
<accession>A0A316UL33</accession>
<proteinExistence type="predicted"/>
<dbReference type="Proteomes" id="UP000245942">
    <property type="component" value="Unassembled WGS sequence"/>
</dbReference>
<evidence type="ECO:0008006" key="4">
    <source>
        <dbReference type="Google" id="ProtNLM"/>
    </source>
</evidence>
<dbReference type="GeneID" id="37013123"/>
<sequence length="109" mass="12001">MALRKKVSLRLSEMQCLLCQLILCAPCPAQHGVVTRIAKKPVELSRSWRLSVVWKWLSGDACVVSHVNTAPVPPAPIVSERSSIGFEAMLAKSRRSRKEPHPTGPCTKS</sequence>
<dbReference type="RefSeq" id="XP_025351095.1">
    <property type="nucleotide sequence ID" value="XM_025491389.1"/>
</dbReference>
<feature type="chain" id="PRO_5016351576" description="Secreted protein" evidence="1">
    <location>
        <begin position="30"/>
        <end position="109"/>
    </location>
</feature>
<dbReference type="AlphaFoldDB" id="A0A316UL33"/>
<organism evidence="2 3">
    <name type="scientific">Pseudomicrostroma glucosiphilum</name>
    <dbReference type="NCBI Taxonomy" id="1684307"/>
    <lineage>
        <taxon>Eukaryota</taxon>
        <taxon>Fungi</taxon>
        <taxon>Dikarya</taxon>
        <taxon>Basidiomycota</taxon>
        <taxon>Ustilaginomycotina</taxon>
        <taxon>Exobasidiomycetes</taxon>
        <taxon>Microstromatales</taxon>
        <taxon>Microstromatales incertae sedis</taxon>
        <taxon>Pseudomicrostroma</taxon>
    </lineage>
</organism>
<protein>
    <recommendedName>
        <fullName evidence="4">Secreted protein</fullName>
    </recommendedName>
</protein>
<evidence type="ECO:0000313" key="3">
    <source>
        <dbReference type="Proteomes" id="UP000245942"/>
    </source>
</evidence>
<gene>
    <name evidence="2" type="ORF">BCV69DRAFT_279839</name>
</gene>
<dbReference type="EMBL" id="KZ819321">
    <property type="protein sequence ID" value="PWN23935.1"/>
    <property type="molecule type" value="Genomic_DNA"/>
</dbReference>
<reference evidence="2 3" key="1">
    <citation type="journal article" date="2018" name="Mol. Biol. Evol.">
        <title>Broad Genomic Sampling Reveals a Smut Pathogenic Ancestry of the Fungal Clade Ustilaginomycotina.</title>
        <authorList>
            <person name="Kijpornyongpan T."/>
            <person name="Mondo S.J."/>
            <person name="Barry K."/>
            <person name="Sandor L."/>
            <person name="Lee J."/>
            <person name="Lipzen A."/>
            <person name="Pangilinan J."/>
            <person name="LaButti K."/>
            <person name="Hainaut M."/>
            <person name="Henrissat B."/>
            <person name="Grigoriev I.V."/>
            <person name="Spatafora J.W."/>
            <person name="Aime M.C."/>
        </authorList>
    </citation>
    <scope>NUCLEOTIDE SEQUENCE [LARGE SCALE GENOMIC DNA]</scope>
    <source>
        <strain evidence="2 3">MCA 4718</strain>
    </source>
</reference>